<dbReference type="AlphaFoldDB" id="A0A5J4U8Y9"/>
<evidence type="ECO:0000313" key="3">
    <source>
        <dbReference type="Proteomes" id="UP000324800"/>
    </source>
</evidence>
<feature type="region of interest" description="Disordered" evidence="1">
    <location>
        <begin position="1"/>
        <end position="38"/>
    </location>
</feature>
<evidence type="ECO:0000313" key="2">
    <source>
        <dbReference type="EMBL" id="KAA6366899.1"/>
    </source>
</evidence>
<feature type="compositionally biased region" description="Acidic residues" evidence="1">
    <location>
        <begin position="1"/>
        <end position="18"/>
    </location>
</feature>
<organism evidence="2 3">
    <name type="scientific">Streblomastix strix</name>
    <dbReference type="NCBI Taxonomy" id="222440"/>
    <lineage>
        <taxon>Eukaryota</taxon>
        <taxon>Metamonada</taxon>
        <taxon>Preaxostyla</taxon>
        <taxon>Oxymonadida</taxon>
        <taxon>Streblomastigidae</taxon>
        <taxon>Streblomastix</taxon>
    </lineage>
</organism>
<protein>
    <submittedName>
        <fullName evidence="2">Uncharacterized protein</fullName>
    </submittedName>
</protein>
<evidence type="ECO:0000256" key="1">
    <source>
        <dbReference type="SAM" id="MobiDB-lite"/>
    </source>
</evidence>
<gene>
    <name evidence="2" type="ORF">EZS28_037573</name>
</gene>
<comment type="caution">
    <text evidence="2">The sequence shown here is derived from an EMBL/GenBank/DDBJ whole genome shotgun (WGS) entry which is preliminary data.</text>
</comment>
<dbReference type="EMBL" id="SNRW01018893">
    <property type="protein sequence ID" value="KAA6366899.1"/>
    <property type="molecule type" value="Genomic_DNA"/>
</dbReference>
<sequence>MKIDSEEENQEQQDEQSGEELLQAALEPTIQNKKNRHDSKVGQALKLLVGEYNRDIKLNKELSSQQSAKEHLARYPKKYQNYSVEEEDLDNNEQTPMNTIVRDSLGRTYAVDGFYPTIGFGSNDNIRERNLVRDYYSSNNHETRQNMRKGQKEQIEKPFEKFKKVQKGKLEKDGEEFVKVVPDQVSNWEYFRQIYYAKLVYDGYDVDHNLGKATKAISIGWNNLLTQSINSLEETYSAIAEYRQTHPKNQQSALEIGKIVYKDKIAKSLKARKFYGISEDEIKEIVNNAADELEIPNIVEKSEEQLQIEQQIHDLSEQLLQFNIKKKE</sequence>
<accession>A0A5J4U8Y9</accession>
<dbReference type="Proteomes" id="UP000324800">
    <property type="component" value="Unassembled WGS sequence"/>
</dbReference>
<reference evidence="2 3" key="1">
    <citation type="submission" date="2019-03" db="EMBL/GenBank/DDBJ databases">
        <title>Single cell metagenomics reveals metabolic interactions within the superorganism composed of flagellate Streblomastix strix and complex community of Bacteroidetes bacteria on its surface.</title>
        <authorList>
            <person name="Treitli S.C."/>
            <person name="Kolisko M."/>
            <person name="Husnik F."/>
            <person name="Keeling P."/>
            <person name="Hampl V."/>
        </authorList>
    </citation>
    <scope>NUCLEOTIDE SEQUENCE [LARGE SCALE GENOMIC DNA]</scope>
    <source>
        <strain evidence="2">ST1C</strain>
    </source>
</reference>
<name>A0A5J4U8Y9_9EUKA</name>
<proteinExistence type="predicted"/>